<reference evidence="3" key="1">
    <citation type="journal article" date="2004" name="Nature">
        <title>Genome duplication in the teleost fish Tetraodon nigroviridis reveals the early vertebrate proto-karyotype.</title>
        <authorList>
            <person name="Jaillon O."/>
            <person name="Aury J.-M."/>
            <person name="Brunet F."/>
            <person name="Petit J.-L."/>
            <person name="Stange-Thomann N."/>
            <person name="Mauceli E."/>
            <person name="Bouneau L."/>
            <person name="Fischer C."/>
            <person name="Ozouf-Costaz C."/>
            <person name="Bernot A."/>
            <person name="Nicaud S."/>
            <person name="Jaffe D."/>
            <person name="Fisher S."/>
            <person name="Lutfalla G."/>
            <person name="Dossat C."/>
            <person name="Segurens B."/>
            <person name="Dasilva C."/>
            <person name="Salanoubat M."/>
            <person name="Levy M."/>
            <person name="Boudet N."/>
            <person name="Castellano S."/>
            <person name="Anthouard V."/>
            <person name="Jubin C."/>
            <person name="Castelli V."/>
            <person name="Katinka M."/>
            <person name="Vacherie B."/>
            <person name="Biemont C."/>
            <person name="Skalli Z."/>
            <person name="Cattolico L."/>
            <person name="Poulain J."/>
            <person name="De Berardinis V."/>
            <person name="Cruaud C."/>
            <person name="Duprat S."/>
            <person name="Brottier P."/>
            <person name="Coutanceau J.-P."/>
            <person name="Gouzy J."/>
            <person name="Parra G."/>
            <person name="Lardier G."/>
            <person name="Chapple C."/>
            <person name="McKernan K.J."/>
            <person name="McEwan P."/>
            <person name="Bosak S."/>
            <person name="Kellis M."/>
            <person name="Volff J.-N."/>
            <person name="Guigo R."/>
            <person name="Zody M.C."/>
            <person name="Mesirov J."/>
            <person name="Lindblad-Toh K."/>
            <person name="Birren B."/>
            <person name="Nusbaum C."/>
            <person name="Kahn D."/>
            <person name="Robinson-Rechavi M."/>
            <person name="Laudet V."/>
            <person name="Schachter V."/>
            <person name="Quetier F."/>
            <person name="Saurin W."/>
            <person name="Scarpelli C."/>
            <person name="Wincker P."/>
            <person name="Lander E.S."/>
            <person name="Weissenbach J."/>
            <person name="Roest Crollius H."/>
        </authorList>
    </citation>
    <scope>NUCLEOTIDE SEQUENCE [LARGE SCALE GENOMIC DNA]</scope>
</reference>
<dbReference type="InterPro" id="IPR027417">
    <property type="entry name" value="P-loop_NTPase"/>
</dbReference>
<feature type="domain" description="Dynein heavy chain hydrolytic ATP-binding dynein motor region" evidence="2">
    <location>
        <begin position="431"/>
        <end position="534"/>
    </location>
</feature>
<protein>
    <submittedName>
        <fullName evidence="3">(spotted green pufferfish) hypothetical protein</fullName>
    </submittedName>
</protein>
<dbReference type="Gene3D" id="3.40.50.300">
    <property type="entry name" value="P-loop containing nucleotide triphosphate hydrolases"/>
    <property type="match status" value="2"/>
</dbReference>
<dbReference type="EMBL" id="CAAE01014526">
    <property type="protein sequence ID" value="CAF96735.1"/>
    <property type="molecule type" value="Genomic_DNA"/>
</dbReference>
<dbReference type="InterPro" id="IPR035699">
    <property type="entry name" value="AAA_6"/>
</dbReference>
<dbReference type="GO" id="GO:0045505">
    <property type="term" value="F:dynein intermediate chain binding"/>
    <property type="evidence" value="ECO:0007669"/>
    <property type="project" value="InterPro"/>
</dbReference>
<dbReference type="Gene3D" id="1.10.8.710">
    <property type="match status" value="1"/>
</dbReference>
<dbReference type="Pfam" id="PF08393">
    <property type="entry name" value="DHC_N2"/>
    <property type="match status" value="1"/>
</dbReference>
<dbReference type="InterPro" id="IPR026983">
    <property type="entry name" value="DHC"/>
</dbReference>
<evidence type="ECO:0000259" key="1">
    <source>
        <dbReference type="Pfam" id="PF08393"/>
    </source>
</evidence>
<evidence type="ECO:0000313" key="3">
    <source>
        <dbReference type="EMBL" id="CAF96735.1"/>
    </source>
</evidence>
<dbReference type="InterPro" id="IPR043157">
    <property type="entry name" value="Dynein_AAA1S"/>
</dbReference>
<dbReference type="Gene3D" id="1.20.140.100">
    <property type="entry name" value="Dynein heavy chain, N-terminal domain 2"/>
    <property type="match status" value="1"/>
</dbReference>
<organism evidence="3">
    <name type="scientific">Tetraodon nigroviridis</name>
    <name type="common">Spotted green pufferfish</name>
    <name type="synonym">Chelonodon nigroviridis</name>
    <dbReference type="NCBI Taxonomy" id="99883"/>
    <lineage>
        <taxon>Eukaryota</taxon>
        <taxon>Metazoa</taxon>
        <taxon>Chordata</taxon>
        <taxon>Craniata</taxon>
        <taxon>Vertebrata</taxon>
        <taxon>Euteleostomi</taxon>
        <taxon>Actinopterygii</taxon>
        <taxon>Neopterygii</taxon>
        <taxon>Teleostei</taxon>
        <taxon>Neoteleostei</taxon>
        <taxon>Acanthomorphata</taxon>
        <taxon>Eupercaria</taxon>
        <taxon>Tetraodontiformes</taxon>
        <taxon>Tetradontoidea</taxon>
        <taxon>Tetraodontidae</taxon>
        <taxon>Tetraodon</taxon>
    </lineage>
</organism>
<dbReference type="GO" id="GO:0030286">
    <property type="term" value="C:dynein complex"/>
    <property type="evidence" value="ECO:0007669"/>
    <property type="project" value="InterPro"/>
</dbReference>
<dbReference type="Pfam" id="PF12774">
    <property type="entry name" value="AAA_6"/>
    <property type="match status" value="1"/>
</dbReference>
<dbReference type="OrthoDB" id="8941627at2759"/>
<dbReference type="InterPro" id="IPR013602">
    <property type="entry name" value="Dynein_heavy_linker"/>
</dbReference>
<dbReference type="InterPro" id="IPR042222">
    <property type="entry name" value="Dynein_2_N"/>
</dbReference>
<gene>
    <name evidence="3" type="ORF">GSTENG00013883001</name>
</gene>
<dbReference type="Gene3D" id="3.20.180.20">
    <property type="entry name" value="Dynein heavy chain, N-terminal domain 2"/>
    <property type="match status" value="1"/>
</dbReference>
<reference evidence="3" key="2">
    <citation type="submission" date="2004-02" db="EMBL/GenBank/DDBJ databases">
        <authorList>
            <consortium name="Genoscope"/>
            <consortium name="Whitehead Institute Centre for Genome Research"/>
        </authorList>
    </citation>
    <scope>NUCLEOTIDE SEQUENCE</scope>
</reference>
<name>Q4SRJ7_TETNG</name>
<dbReference type="KEGG" id="tng:GSTEN00013883G001"/>
<sequence>MDTLERTVTDLYPYNTKSEENLRFLNTLERQYMAMDKYEEMALKLVDYELKMFDKWKAETEHSLPLLMKRPLLALLTNIRNMAVDIEMKLFDIQERYRTLAMYKVEGMKEVVTTWEMMKFSVVIYYKGTQERGFVLGAVDEILLAVDNDALNLQSMAGSRFVGPFLGPIQQWEKDLSLISETIEVWLIVQRKWMYLESIFIGGDIRAQLPTEAKKFDKLDQQFKEIMNETVRQPNIKLCCLRANRLTDLQALSDGLESCQKSLNDYLDCKRNAFPRFFFISDDELLRILGSSDPAKVQEHMIKVLCEVMELKKAVPVEGKVEDWMTAVLLEMRKTNRLITKEAVFHYCEDRSRVDWMFLYQGMVVLAANQFEGKEISLDSRMGIFITMNPGYAGRTELPESVKALFRPVVVIVPDLQQICEIMLFSEGFLLAKSHYDFGLRALKSVLVMAGELKRGSPDLNEDVVLMRALRDMNLPKFVFEDVPLFLGLISDLFPGLDCPRVRYPDFNDAVEQILSEENYILMPNQNTLMINFSSRTTSMDVQRNLEANVEKRTKTTYGPPMGKRLLVFIDDMNMPKVYIII</sequence>
<feature type="domain" description="Dynein heavy chain linker" evidence="1">
    <location>
        <begin position="107"/>
        <end position="343"/>
    </location>
</feature>
<dbReference type="FunFam" id="1.20.140.100:FF:000013">
    <property type="entry name" value="Dynein heavy chain 10, axonemal"/>
    <property type="match status" value="1"/>
</dbReference>
<evidence type="ECO:0000259" key="2">
    <source>
        <dbReference type="Pfam" id="PF12774"/>
    </source>
</evidence>
<dbReference type="InterPro" id="IPR042228">
    <property type="entry name" value="Dynein_linker_3"/>
</dbReference>
<dbReference type="GO" id="GO:0051959">
    <property type="term" value="F:dynein light intermediate chain binding"/>
    <property type="evidence" value="ECO:0007669"/>
    <property type="project" value="InterPro"/>
</dbReference>
<accession>Q4SRJ7</accession>
<dbReference type="PANTHER" id="PTHR22878">
    <property type="entry name" value="DYNEIN HEAVY CHAIN 6, AXONEMAL-LIKE-RELATED"/>
    <property type="match status" value="1"/>
</dbReference>
<dbReference type="GO" id="GO:0005524">
    <property type="term" value="F:ATP binding"/>
    <property type="evidence" value="ECO:0007669"/>
    <property type="project" value="InterPro"/>
</dbReference>
<proteinExistence type="predicted"/>
<dbReference type="GO" id="GO:0007018">
    <property type="term" value="P:microtubule-based movement"/>
    <property type="evidence" value="ECO:0007669"/>
    <property type="project" value="InterPro"/>
</dbReference>
<dbReference type="AlphaFoldDB" id="Q4SRJ7"/>
<comment type="caution">
    <text evidence="3">The sequence shown here is derived from an EMBL/GenBank/DDBJ whole genome shotgun (WGS) entry which is preliminary data.</text>
</comment>
<dbReference type="PANTHER" id="PTHR22878:SF63">
    <property type="entry name" value="DYNEIN AXONEMAL HEAVY CHAIN 10"/>
    <property type="match status" value="1"/>
</dbReference>